<dbReference type="PROSITE" id="PS50002">
    <property type="entry name" value="SH3"/>
    <property type="match status" value="1"/>
</dbReference>
<dbReference type="GO" id="GO:0016301">
    <property type="term" value="F:kinase activity"/>
    <property type="evidence" value="ECO:0007669"/>
    <property type="project" value="UniProtKB-KW"/>
</dbReference>
<organism evidence="8 9">
    <name type="scientific">Fasciolopsis buskii</name>
    <dbReference type="NCBI Taxonomy" id="27845"/>
    <lineage>
        <taxon>Eukaryota</taxon>
        <taxon>Metazoa</taxon>
        <taxon>Spiralia</taxon>
        <taxon>Lophotrochozoa</taxon>
        <taxon>Platyhelminthes</taxon>
        <taxon>Trematoda</taxon>
        <taxon>Digenea</taxon>
        <taxon>Plagiorchiida</taxon>
        <taxon>Echinostomata</taxon>
        <taxon>Echinostomatoidea</taxon>
        <taxon>Fasciolidae</taxon>
        <taxon>Fasciolopsis</taxon>
    </lineage>
</organism>
<comment type="similarity">
    <text evidence="1">Belongs to the MAGUK family.</text>
</comment>
<dbReference type="Gene3D" id="2.30.30.40">
    <property type="entry name" value="SH3 Domains"/>
    <property type="match status" value="1"/>
</dbReference>
<evidence type="ECO:0000313" key="8">
    <source>
        <dbReference type="EMBL" id="KAA0189156.1"/>
    </source>
</evidence>
<dbReference type="SUPFAM" id="SSF50156">
    <property type="entry name" value="PDZ domain-like"/>
    <property type="match status" value="1"/>
</dbReference>
<dbReference type="Pfam" id="PF00625">
    <property type="entry name" value="Guanylate_kin"/>
    <property type="match status" value="1"/>
</dbReference>
<evidence type="ECO:0000313" key="9">
    <source>
        <dbReference type="Proteomes" id="UP000728185"/>
    </source>
</evidence>
<reference evidence="8" key="1">
    <citation type="submission" date="2019-05" db="EMBL/GenBank/DDBJ databases">
        <title>Annotation for the trematode Fasciolopsis buski.</title>
        <authorList>
            <person name="Choi Y.-J."/>
        </authorList>
    </citation>
    <scope>NUCLEOTIDE SEQUENCE</scope>
    <source>
        <strain evidence="8">HT</strain>
        <tissue evidence="8">Whole worm</tissue>
    </source>
</reference>
<dbReference type="Gene3D" id="3.40.50.300">
    <property type="entry name" value="P-loop containing nucleotide triphosphate hydrolases"/>
    <property type="match status" value="1"/>
</dbReference>
<dbReference type="SMART" id="SM00228">
    <property type="entry name" value="PDZ"/>
    <property type="match status" value="1"/>
</dbReference>
<dbReference type="PROSITE" id="PS50106">
    <property type="entry name" value="PDZ"/>
    <property type="match status" value="1"/>
</dbReference>
<protein>
    <submittedName>
        <fullName evidence="8">Putative calcium/calmodulin-dependent serine protein kinase/membrane-associated guanylate kinase</fullName>
    </submittedName>
</protein>
<dbReference type="InterPro" id="IPR036028">
    <property type="entry name" value="SH3-like_dom_sf"/>
</dbReference>
<dbReference type="SUPFAM" id="SSF50044">
    <property type="entry name" value="SH3-domain"/>
    <property type="match status" value="1"/>
</dbReference>
<comment type="caution">
    <text evidence="8">The sequence shown here is derived from an EMBL/GenBank/DDBJ whole genome shotgun (WGS) entry which is preliminary data.</text>
</comment>
<evidence type="ECO:0000256" key="1">
    <source>
        <dbReference type="ARBA" id="ARBA00007014"/>
    </source>
</evidence>
<evidence type="ECO:0000259" key="4">
    <source>
        <dbReference type="PROSITE" id="PS50002"/>
    </source>
</evidence>
<accession>A0A8E0RNW5</accession>
<dbReference type="CDD" id="cd11862">
    <property type="entry name" value="SH3_MPP"/>
    <property type="match status" value="1"/>
</dbReference>
<evidence type="ECO:0000256" key="3">
    <source>
        <dbReference type="PROSITE-ProRule" id="PRU00192"/>
    </source>
</evidence>
<name>A0A8E0RNW5_9TREM</name>
<dbReference type="EMBL" id="LUCM01007958">
    <property type="protein sequence ID" value="KAA0189156.1"/>
    <property type="molecule type" value="Genomic_DNA"/>
</dbReference>
<feature type="domain" description="PDZ" evidence="6">
    <location>
        <begin position="225"/>
        <end position="312"/>
    </location>
</feature>
<evidence type="ECO:0000259" key="7">
    <source>
        <dbReference type="PROSITE" id="PS51022"/>
    </source>
</evidence>
<dbReference type="Pfam" id="PF07653">
    <property type="entry name" value="SH3_2"/>
    <property type="match status" value="1"/>
</dbReference>
<keyword evidence="8" id="KW-0808">Transferase</keyword>
<keyword evidence="9" id="KW-1185">Reference proteome</keyword>
<dbReference type="InterPro" id="IPR001478">
    <property type="entry name" value="PDZ"/>
</dbReference>
<dbReference type="SMART" id="SM00072">
    <property type="entry name" value="GuKc"/>
    <property type="match status" value="1"/>
</dbReference>
<feature type="domain" description="SH3" evidence="4">
    <location>
        <begin position="318"/>
        <end position="387"/>
    </location>
</feature>
<evidence type="ECO:0000259" key="6">
    <source>
        <dbReference type="PROSITE" id="PS50106"/>
    </source>
</evidence>
<dbReference type="OrthoDB" id="65789at2759"/>
<proteinExistence type="inferred from homology"/>
<keyword evidence="2 3" id="KW-0728">SH3 domain</keyword>
<feature type="domain" description="L27" evidence="7">
    <location>
        <begin position="73"/>
        <end position="128"/>
    </location>
</feature>
<dbReference type="InterPro" id="IPR008145">
    <property type="entry name" value="GK/Ca_channel_bsu"/>
</dbReference>
<evidence type="ECO:0000259" key="5">
    <source>
        <dbReference type="PROSITE" id="PS50052"/>
    </source>
</evidence>
<dbReference type="InterPro" id="IPR027417">
    <property type="entry name" value="P-loop_NTPase"/>
</dbReference>
<dbReference type="PANTHER" id="PTHR23122">
    <property type="entry name" value="MEMBRANE-ASSOCIATED GUANYLATE KINASE MAGUK"/>
    <property type="match status" value="1"/>
</dbReference>
<dbReference type="Proteomes" id="UP000728185">
    <property type="component" value="Unassembled WGS sequence"/>
</dbReference>
<dbReference type="PROSITE" id="PS50052">
    <property type="entry name" value="GUANYLATE_KINASE_2"/>
    <property type="match status" value="1"/>
</dbReference>
<keyword evidence="8" id="KW-0418">Kinase</keyword>
<dbReference type="Pfam" id="PF00595">
    <property type="entry name" value="PDZ"/>
    <property type="match status" value="1"/>
</dbReference>
<dbReference type="AlphaFoldDB" id="A0A8E0RNW5"/>
<evidence type="ECO:0000256" key="2">
    <source>
        <dbReference type="ARBA" id="ARBA00022443"/>
    </source>
</evidence>
<gene>
    <name evidence="8" type="ORF">FBUS_07657</name>
</gene>
<dbReference type="InterPro" id="IPR036034">
    <property type="entry name" value="PDZ_sf"/>
</dbReference>
<dbReference type="Gene3D" id="2.30.42.10">
    <property type="match status" value="1"/>
</dbReference>
<sequence length="649" mass="72957">MKRINTYSKSIFTKVNFLAALKKAKKNVRKVSNLPEAKLLHSLFSSTVLKETIQIFDILSLSYEPPVKEDEDLVGILKETVEALYAGPLSVDQNDIEANELIQLLRSTHLGSFAEAYTEIATKNFHMPDLPSVGLYAASGLGTYGTLGSLAASRGRITPSVGLSNGDLLNSAPEPSLLNAYSASRPKLPLLGSTPGYIDLRKTEATLTGGGVGPALPPVEGTMKIISFEKNLGEDLGITIVQQPYVSAHYGLVKELVVKRILTASRIEQQGLLHEGDVIREANGVPVDNPQVLQRLLHNATGTVTLKIIPGYQSTPLTSQLFLRAYFTYNPKNDNLIPCKEAGLPFEAGSVLQVLKQEDPHWWQARHYGHQQRAGLIPSVVLQERRRAFIQSAPHPEEFAYKLVACGLARRRRKKIVVPFRARDAEEYENKDLVLYEEVALISGFQRPVICLIGADGVGRRSLRRMLVRSNPERYALPVLHTTKEPDPDEEDETEFLVDTHANMENDDLHNKYLEFGEYEGHYYGTKLDSIRQVVASGRTCLLTCNVQAVPKIRNSEFMPFVVFLAAPSVSCMKAMYEYGMSMRFTDKWKRDENFRRTLEASKYIEQNYRHFLDMILLCDNIEANFERLCQALNDLLVQPQWVPARWLY</sequence>
<dbReference type="InterPro" id="IPR008144">
    <property type="entry name" value="Guanylate_kin-like_dom"/>
</dbReference>
<dbReference type="PROSITE" id="PS51022">
    <property type="entry name" value="L27"/>
    <property type="match status" value="1"/>
</dbReference>
<dbReference type="InterPro" id="IPR004172">
    <property type="entry name" value="L27_dom"/>
</dbReference>
<feature type="domain" description="Guanylate kinase-like" evidence="5">
    <location>
        <begin position="447"/>
        <end position="634"/>
    </location>
</feature>
<dbReference type="InterPro" id="IPR001452">
    <property type="entry name" value="SH3_domain"/>
</dbReference>
<dbReference type="SUPFAM" id="SSF52540">
    <property type="entry name" value="P-loop containing nucleoside triphosphate hydrolases"/>
    <property type="match status" value="1"/>
</dbReference>
<dbReference type="InterPro" id="IPR050716">
    <property type="entry name" value="MAGUK"/>
</dbReference>
<dbReference type="SMART" id="SM00326">
    <property type="entry name" value="SH3"/>
    <property type="match status" value="1"/>
</dbReference>